<feature type="domain" description="PTS EIIA type-1" evidence="7">
    <location>
        <begin position="38"/>
        <end position="141"/>
    </location>
</feature>
<dbReference type="KEGG" id="ipo:Ilyop_1135"/>
<evidence type="ECO:0000313" key="8">
    <source>
        <dbReference type="EMBL" id="ADO82916.1"/>
    </source>
</evidence>
<dbReference type="EC" id="2.7.1.69" evidence="8"/>
<accession>E3H7W4</accession>
<dbReference type="InterPro" id="IPR001127">
    <property type="entry name" value="PTS_EIIA_1_perm"/>
</dbReference>
<evidence type="ECO:0000313" key="9">
    <source>
        <dbReference type="Proteomes" id="UP000006875"/>
    </source>
</evidence>
<evidence type="ECO:0000259" key="7">
    <source>
        <dbReference type="PROSITE" id="PS51093"/>
    </source>
</evidence>
<dbReference type="GO" id="GO:0009401">
    <property type="term" value="P:phosphoenolpyruvate-dependent sugar phosphotransferase system"/>
    <property type="evidence" value="ECO:0007669"/>
    <property type="project" value="UniProtKB-KW"/>
</dbReference>
<dbReference type="eggNOG" id="COG2190">
    <property type="taxonomic scope" value="Bacteria"/>
</dbReference>
<dbReference type="HOGENOM" id="CLU_012312_5_1_0"/>
<dbReference type="EMBL" id="CP002281">
    <property type="protein sequence ID" value="ADO82916.1"/>
    <property type="molecule type" value="Genomic_DNA"/>
</dbReference>
<name>E3H7W4_ILYPC</name>
<dbReference type="SUPFAM" id="SSF51261">
    <property type="entry name" value="Duplicated hybrid motif"/>
    <property type="match status" value="1"/>
</dbReference>
<evidence type="ECO:0000256" key="6">
    <source>
        <dbReference type="ARBA" id="ARBA00022777"/>
    </source>
</evidence>
<keyword evidence="2" id="KW-0813">Transport</keyword>
<keyword evidence="5" id="KW-0598">Phosphotransferase system</keyword>
<proteinExistence type="predicted"/>
<evidence type="ECO:0000256" key="2">
    <source>
        <dbReference type="ARBA" id="ARBA00022448"/>
    </source>
</evidence>
<sequence length="176" mass="19336">MNLMGLFGLLKKNRKNCEYVKIYSPISGKVMDLEDVPDEAFSKKMIGDGCAIDPSEGSVFAPVEGEVDIFDTNHAVTFEMENGLEIIVHLGIDTVDLGGEGFERLGEPGSLVHIGDELVKYDLDFIRENAKSAISPIIITSMDDVESIEVLARGEIKAGDLLMKIKMKKNNVKESQ</sequence>
<evidence type="ECO:0000256" key="1">
    <source>
        <dbReference type="ARBA" id="ARBA00004496"/>
    </source>
</evidence>
<keyword evidence="9" id="KW-1185">Reference proteome</keyword>
<dbReference type="InterPro" id="IPR050890">
    <property type="entry name" value="PTS_EIIA_component"/>
</dbReference>
<reference evidence="8 9" key="1">
    <citation type="journal article" date="2010" name="Stand. Genomic Sci.">
        <title>Complete genome sequence of Ilyobacter polytropus type strain (CuHbu1).</title>
        <authorList>
            <person name="Sikorski J."/>
            <person name="Chertkov O."/>
            <person name="Lapidus A."/>
            <person name="Nolan M."/>
            <person name="Lucas S."/>
            <person name="Del Rio T.G."/>
            <person name="Tice H."/>
            <person name="Cheng J.F."/>
            <person name="Tapia R."/>
            <person name="Han C."/>
            <person name="Goodwin L."/>
            <person name="Pitluck S."/>
            <person name="Liolios K."/>
            <person name="Ivanova N."/>
            <person name="Mavromatis K."/>
            <person name="Mikhailova N."/>
            <person name="Pati A."/>
            <person name="Chen A."/>
            <person name="Palaniappan K."/>
            <person name="Land M."/>
            <person name="Hauser L."/>
            <person name="Chang Y.J."/>
            <person name="Jeffries C.D."/>
            <person name="Brambilla E."/>
            <person name="Yasawong M."/>
            <person name="Rohde M."/>
            <person name="Pukall R."/>
            <person name="Spring S."/>
            <person name="Goker M."/>
            <person name="Woyke T."/>
            <person name="Bristow J."/>
            <person name="Eisen J.A."/>
            <person name="Markowitz V."/>
            <person name="Hugenholtz P."/>
            <person name="Kyrpides N.C."/>
            <person name="Klenk H.P."/>
        </authorList>
    </citation>
    <scope>NUCLEOTIDE SEQUENCE [LARGE SCALE GENOMIC DNA]</scope>
    <source>
        <strain evidence="9">ATCC 51220 / DSM 2926 / LMG 16218 / CuHBu1</strain>
    </source>
</reference>
<dbReference type="PANTHER" id="PTHR45008:SF1">
    <property type="entry name" value="PTS SYSTEM GLUCOSE-SPECIFIC EIIA COMPONENT"/>
    <property type="match status" value="1"/>
</dbReference>
<gene>
    <name evidence="8" type="ordered locus">Ilyop_1135</name>
</gene>
<dbReference type="PROSITE" id="PS00371">
    <property type="entry name" value="PTS_EIIA_TYPE_1_HIS"/>
    <property type="match status" value="1"/>
</dbReference>
<dbReference type="STRING" id="572544.Ilyop_1135"/>
<organism evidence="8 9">
    <name type="scientific">Ilyobacter polytropus (strain ATCC 51220 / DSM 2926 / LMG 16218 / CuHBu1)</name>
    <dbReference type="NCBI Taxonomy" id="572544"/>
    <lineage>
        <taxon>Bacteria</taxon>
        <taxon>Fusobacteriati</taxon>
        <taxon>Fusobacteriota</taxon>
        <taxon>Fusobacteriia</taxon>
        <taxon>Fusobacteriales</taxon>
        <taxon>Fusobacteriaceae</taxon>
        <taxon>Ilyobacter</taxon>
    </lineage>
</organism>
<dbReference type="PANTHER" id="PTHR45008">
    <property type="entry name" value="PTS SYSTEM GLUCOSE-SPECIFIC EIIA COMPONENT"/>
    <property type="match status" value="1"/>
</dbReference>
<evidence type="ECO:0000256" key="3">
    <source>
        <dbReference type="ARBA" id="ARBA00022597"/>
    </source>
</evidence>
<protein>
    <submittedName>
        <fullName evidence="8">PTS system IIA component, Glc family</fullName>
        <ecNumber evidence="8">2.7.1.69</ecNumber>
    </submittedName>
</protein>
<comment type="subcellular location">
    <subcellularLocation>
        <location evidence="1">Cytoplasm</location>
    </subcellularLocation>
</comment>
<dbReference type="FunFam" id="2.70.70.10:FF:000001">
    <property type="entry name" value="PTS system glucose-specific IIA component"/>
    <property type="match status" value="1"/>
</dbReference>
<dbReference type="AlphaFoldDB" id="E3H7W4"/>
<keyword evidence="6" id="KW-0418">Kinase</keyword>
<evidence type="ECO:0000256" key="4">
    <source>
        <dbReference type="ARBA" id="ARBA00022679"/>
    </source>
</evidence>
<dbReference type="Proteomes" id="UP000006875">
    <property type="component" value="Chromosome"/>
</dbReference>
<dbReference type="GO" id="GO:0005737">
    <property type="term" value="C:cytoplasm"/>
    <property type="evidence" value="ECO:0007669"/>
    <property type="project" value="UniProtKB-SubCell"/>
</dbReference>
<evidence type="ECO:0000256" key="5">
    <source>
        <dbReference type="ARBA" id="ARBA00022683"/>
    </source>
</evidence>
<dbReference type="InterPro" id="IPR011055">
    <property type="entry name" value="Dup_hybrid_motif"/>
</dbReference>
<dbReference type="Gene3D" id="2.70.70.10">
    <property type="entry name" value="Glucose Permease (Domain IIA)"/>
    <property type="match status" value="1"/>
</dbReference>
<keyword evidence="3" id="KW-0762">Sugar transport</keyword>
<dbReference type="Pfam" id="PF00358">
    <property type="entry name" value="PTS_EIIA_1"/>
    <property type="match status" value="1"/>
</dbReference>
<keyword evidence="4 8" id="KW-0808">Transferase</keyword>
<dbReference type="GO" id="GO:0016301">
    <property type="term" value="F:kinase activity"/>
    <property type="evidence" value="ECO:0007669"/>
    <property type="project" value="UniProtKB-KW"/>
</dbReference>
<dbReference type="NCBIfam" id="TIGR00830">
    <property type="entry name" value="PTBA"/>
    <property type="match status" value="1"/>
</dbReference>
<dbReference type="PROSITE" id="PS51093">
    <property type="entry name" value="PTS_EIIA_TYPE_1"/>
    <property type="match status" value="1"/>
</dbReference>